<sequence length="169" mass="19571">MTFHRNPPFPEAASVQESIRIFQQRPKLPFEVSVLSAYTKQVLGASQLLNKSLPGCTVIKKVGTSSCWNTVGKEQHLQRTSIIFVAKWDGTLGCHPIMEHVTHPPWSFLVEFLRGQVTCRDVIRHWDPHPFQKMMSHMWNFGGFSSVFQFLSCFQNRYDKIILYCELVR</sequence>
<gene>
    <name evidence="1" type="ORF">CEXT_575441</name>
</gene>
<dbReference type="EMBL" id="BPLR01009245">
    <property type="protein sequence ID" value="GIY30549.1"/>
    <property type="molecule type" value="Genomic_DNA"/>
</dbReference>
<proteinExistence type="predicted"/>
<organism evidence="1 2">
    <name type="scientific">Caerostris extrusa</name>
    <name type="common">Bark spider</name>
    <name type="synonym">Caerostris bankana</name>
    <dbReference type="NCBI Taxonomy" id="172846"/>
    <lineage>
        <taxon>Eukaryota</taxon>
        <taxon>Metazoa</taxon>
        <taxon>Ecdysozoa</taxon>
        <taxon>Arthropoda</taxon>
        <taxon>Chelicerata</taxon>
        <taxon>Arachnida</taxon>
        <taxon>Araneae</taxon>
        <taxon>Araneomorphae</taxon>
        <taxon>Entelegynae</taxon>
        <taxon>Araneoidea</taxon>
        <taxon>Araneidae</taxon>
        <taxon>Caerostris</taxon>
    </lineage>
</organism>
<comment type="caution">
    <text evidence="1">The sequence shown here is derived from an EMBL/GenBank/DDBJ whole genome shotgun (WGS) entry which is preliminary data.</text>
</comment>
<dbReference type="Proteomes" id="UP001054945">
    <property type="component" value="Unassembled WGS sequence"/>
</dbReference>
<dbReference type="AlphaFoldDB" id="A0AAV4SC89"/>
<name>A0AAV4SC89_CAEEX</name>
<keyword evidence="2" id="KW-1185">Reference proteome</keyword>
<protein>
    <submittedName>
        <fullName evidence="1">Uncharacterized protein</fullName>
    </submittedName>
</protein>
<accession>A0AAV4SC89</accession>
<evidence type="ECO:0000313" key="2">
    <source>
        <dbReference type="Proteomes" id="UP001054945"/>
    </source>
</evidence>
<reference evidence="1 2" key="1">
    <citation type="submission" date="2021-06" db="EMBL/GenBank/DDBJ databases">
        <title>Caerostris extrusa draft genome.</title>
        <authorList>
            <person name="Kono N."/>
            <person name="Arakawa K."/>
        </authorList>
    </citation>
    <scope>NUCLEOTIDE SEQUENCE [LARGE SCALE GENOMIC DNA]</scope>
</reference>
<evidence type="ECO:0000313" key="1">
    <source>
        <dbReference type="EMBL" id="GIY30549.1"/>
    </source>
</evidence>